<dbReference type="OrthoDB" id="7344096at2759"/>
<dbReference type="EMBL" id="ML737754">
    <property type="protein sequence ID" value="KAE8360927.1"/>
    <property type="molecule type" value="Genomic_DNA"/>
</dbReference>
<feature type="compositionally biased region" description="Basic and acidic residues" evidence="1">
    <location>
        <begin position="19"/>
        <end position="32"/>
    </location>
</feature>
<protein>
    <submittedName>
        <fullName evidence="2">Uncharacterized protein</fullName>
    </submittedName>
</protein>
<name>A0A5N6ZTP2_9EURO</name>
<sequence>MTKDTHSPPSAAFDSATDPMERPPRNDVTDKEQWAARVIQRTYRGYRTRRELKGCGISATTRWVEVGRCQLLKKLVISQ</sequence>
<proteinExistence type="predicted"/>
<accession>A0A5N6ZTP2</accession>
<dbReference type="RefSeq" id="XP_031924008.1">
    <property type="nucleotide sequence ID" value="XM_032076372.1"/>
</dbReference>
<feature type="region of interest" description="Disordered" evidence="1">
    <location>
        <begin position="1"/>
        <end position="32"/>
    </location>
</feature>
<gene>
    <name evidence="2" type="ORF">BDV27DRAFT_34101</name>
</gene>
<dbReference type="Gene3D" id="1.20.5.1190">
    <property type="entry name" value="iswi atpase"/>
    <property type="match status" value="1"/>
</dbReference>
<evidence type="ECO:0000313" key="3">
    <source>
        <dbReference type="Proteomes" id="UP000326268"/>
    </source>
</evidence>
<evidence type="ECO:0000313" key="2">
    <source>
        <dbReference type="EMBL" id="KAE8360927.1"/>
    </source>
</evidence>
<dbReference type="AlphaFoldDB" id="A0A5N6ZTP2"/>
<dbReference type="InterPro" id="IPR000048">
    <property type="entry name" value="IQ_motif_EF-hand-BS"/>
</dbReference>
<dbReference type="GeneID" id="43660818"/>
<dbReference type="Proteomes" id="UP000326268">
    <property type="component" value="Unassembled WGS sequence"/>
</dbReference>
<dbReference type="PROSITE" id="PS50096">
    <property type="entry name" value="IQ"/>
    <property type="match status" value="1"/>
</dbReference>
<reference evidence="2 3" key="1">
    <citation type="submission" date="2019-04" db="EMBL/GenBank/DDBJ databases">
        <title>Friends and foes A comparative genomics studyof 23 Aspergillus species from section Flavi.</title>
        <authorList>
            <consortium name="DOE Joint Genome Institute"/>
            <person name="Kjaerbolling I."/>
            <person name="Vesth T."/>
            <person name="Frisvad J.C."/>
            <person name="Nybo J.L."/>
            <person name="Theobald S."/>
            <person name="Kildgaard S."/>
            <person name="Isbrandt T."/>
            <person name="Kuo A."/>
            <person name="Sato A."/>
            <person name="Lyhne E.K."/>
            <person name="Kogle M.E."/>
            <person name="Wiebenga A."/>
            <person name="Kun R.S."/>
            <person name="Lubbers R.J."/>
            <person name="Makela M.R."/>
            <person name="Barry K."/>
            <person name="Chovatia M."/>
            <person name="Clum A."/>
            <person name="Daum C."/>
            <person name="Haridas S."/>
            <person name="He G."/>
            <person name="LaButti K."/>
            <person name="Lipzen A."/>
            <person name="Mondo S."/>
            <person name="Riley R."/>
            <person name="Salamov A."/>
            <person name="Simmons B.A."/>
            <person name="Magnuson J.K."/>
            <person name="Henrissat B."/>
            <person name="Mortensen U.H."/>
            <person name="Larsen T.O."/>
            <person name="Devries R.P."/>
            <person name="Grigoriev I.V."/>
            <person name="Machida M."/>
            <person name="Baker S.E."/>
            <person name="Andersen M.R."/>
        </authorList>
    </citation>
    <scope>NUCLEOTIDE SEQUENCE [LARGE SCALE GENOMIC DNA]</scope>
    <source>
        <strain evidence="2 3">CBS 763.97</strain>
    </source>
</reference>
<dbReference type="Pfam" id="PF00612">
    <property type="entry name" value="IQ"/>
    <property type="match status" value="1"/>
</dbReference>
<keyword evidence="3" id="KW-1185">Reference proteome</keyword>
<evidence type="ECO:0000256" key="1">
    <source>
        <dbReference type="SAM" id="MobiDB-lite"/>
    </source>
</evidence>
<organism evidence="2 3">
    <name type="scientific">Aspergillus caelatus</name>
    <dbReference type="NCBI Taxonomy" id="61420"/>
    <lineage>
        <taxon>Eukaryota</taxon>
        <taxon>Fungi</taxon>
        <taxon>Dikarya</taxon>
        <taxon>Ascomycota</taxon>
        <taxon>Pezizomycotina</taxon>
        <taxon>Eurotiomycetes</taxon>
        <taxon>Eurotiomycetidae</taxon>
        <taxon>Eurotiales</taxon>
        <taxon>Aspergillaceae</taxon>
        <taxon>Aspergillus</taxon>
        <taxon>Aspergillus subgen. Circumdati</taxon>
    </lineage>
</organism>